<dbReference type="InterPro" id="IPR036864">
    <property type="entry name" value="Zn2-C6_fun-type_DNA-bd_sf"/>
</dbReference>
<dbReference type="Pfam" id="PF11951">
    <property type="entry name" value="Fungal_trans_2"/>
    <property type="match status" value="1"/>
</dbReference>
<evidence type="ECO:0000256" key="1">
    <source>
        <dbReference type="ARBA" id="ARBA00001974"/>
    </source>
</evidence>
<dbReference type="GO" id="GO:0008270">
    <property type="term" value="F:zinc ion binding"/>
    <property type="evidence" value="ECO:0007669"/>
    <property type="project" value="InterPro"/>
</dbReference>
<keyword evidence="7" id="KW-0285">Flavoprotein</keyword>
<dbReference type="Gene3D" id="3.90.660.10">
    <property type="match status" value="2"/>
</dbReference>
<dbReference type="PANTHER" id="PTHR43563:SF1">
    <property type="entry name" value="AMINE OXIDASE [FLAVIN-CONTAINING] B"/>
    <property type="match status" value="1"/>
</dbReference>
<dbReference type="Proteomes" id="UP000830671">
    <property type="component" value="Chromosome 1"/>
</dbReference>
<dbReference type="KEGG" id="clup:CLUP02_00706"/>
<evidence type="ECO:0000256" key="5">
    <source>
        <dbReference type="ARBA" id="ARBA00048448"/>
    </source>
</evidence>
<comment type="catalytic activity">
    <reaction evidence="5">
        <text>a secondary aliphatic amine + O2 + H2O = a primary amine + an aldehyde + H2O2</text>
        <dbReference type="Rhea" id="RHEA:26414"/>
        <dbReference type="ChEBI" id="CHEBI:15377"/>
        <dbReference type="ChEBI" id="CHEBI:15379"/>
        <dbReference type="ChEBI" id="CHEBI:16240"/>
        <dbReference type="ChEBI" id="CHEBI:17478"/>
        <dbReference type="ChEBI" id="CHEBI:58855"/>
        <dbReference type="ChEBI" id="CHEBI:65296"/>
        <dbReference type="EC" id="1.4.3.4"/>
    </reaction>
</comment>
<feature type="binding site" evidence="6">
    <location>
        <position position="920"/>
    </location>
    <ligand>
        <name>FAD</name>
        <dbReference type="ChEBI" id="CHEBI:57692"/>
    </ligand>
</feature>
<evidence type="ECO:0000256" key="3">
    <source>
        <dbReference type="ARBA" id="ARBA00023002"/>
    </source>
</evidence>
<dbReference type="Pfam" id="PF01593">
    <property type="entry name" value="Amino_oxidase"/>
    <property type="match status" value="1"/>
</dbReference>
<dbReference type="SUPFAM" id="SSF57701">
    <property type="entry name" value="Zn2/Cys6 DNA-binding domain"/>
    <property type="match status" value="1"/>
</dbReference>
<dbReference type="InterPro" id="IPR050703">
    <property type="entry name" value="Flavin_MAO"/>
</dbReference>
<dbReference type="EC" id="1.4.3.-" evidence="7"/>
<dbReference type="GO" id="GO:0097621">
    <property type="term" value="F:monoamine oxidase activity"/>
    <property type="evidence" value="ECO:0007669"/>
    <property type="project" value="UniProtKB-EC"/>
</dbReference>
<dbReference type="Gene3D" id="3.50.50.60">
    <property type="entry name" value="FAD/NAD(P)-binding domain"/>
    <property type="match status" value="2"/>
</dbReference>
<dbReference type="GeneID" id="73334763"/>
<feature type="region of interest" description="Disordered" evidence="8">
    <location>
        <begin position="57"/>
        <end position="80"/>
    </location>
</feature>
<keyword evidence="3 7" id="KW-0560">Oxidoreductase</keyword>
<dbReference type="EMBL" id="CP019471">
    <property type="protein sequence ID" value="UQC74059.1"/>
    <property type="molecule type" value="Genomic_DNA"/>
</dbReference>
<reference evidence="10" key="1">
    <citation type="journal article" date="2021" name="Mol. Plant Microbe Interact.">
        <title>Complete Genome Sequence of the Plant-Pathogenic Fungus Colletotrichum lupini.</title>
        <authorList>
            <person name="Baroncelli R."/>
            <person name="Pensec F."/>
            <person name="Da Lio D."/>
            <person name="Boufleur T."/>
            <person name="Vicente I."/>
            <person name="Sarrocco S."/>
            <person name="Picot A."/>
            <person name="Baraldi E."/>
            <person name="Sukno S."/>
            <person name="Thon M."/>
            <person name="Le Floch G."/>
        </authorList>
    </citation>
    <scope>NUCLEOTIDE SEQUENCE</scope>
    <source>
        <strain evidence="10">IMI 504893</strain>
    </source>
</reference>
<dbReference type="InterPro" id="IPR001613">
    <property type="entry name" value="Flavin_amine_oxidase"/>
</dbReference>
<feature type="binding site" evidence="6">
    <location>
        <position position="1028"/>
    </location>
    <ligand>
        <name>substrate</name>
    </ligand>
</feature>
<dbReference type="PROSITE" id="PS00463">
    <property type="entry name" value="ZN2_CY6_FUNGAL_1"/>
    <property type="match status" value="1"/>
</dbReference>
<dbReference type="InterPro" id="IPR002937">
    <property type="entry name" value="Amino_oxidase"/>
</dbReference>
<dbReference type="InterPro" id="IPR036188">
    <property type="entry name" value="FAD/NAD-bd_sf"/>
</dbReference>
<dbReference type="PANTHER" id="PTHR43563">
    <property type="entry name" value="AMINE OXIDASE"/>
    <property type="match status" value="1"/>
</dbReference>
<dbReference type="Gene3D" id="4.10.240.10">
    <property type="entry name" value="Zn(2)-C6 fungal-type DNA-binding domain"/>
    <property type="match status" value="1"/>
</dbReference>
<evidence type="ECO:0000256" key="4">
    <source>
        <dbReference type="ARBA" id="ARBA00023242"/>
    </source>
</evidence>
<dbReference type="GO" id="GO:0000981">
    <property type="term" value="F:DNA-binding transcription factor activity, RNA polymerase II-specific"/>
    <property type="evidence" value="ECO:0007669"/>
    <property type="project" value="InterPro"/>
</dbReference>
<evidence type="ECO:0000259" key="9">
    <source>
        <dbReference type="PROSITE" id="PS50048"/>
    </source>
</evidence>
<dbReference type="SUPFAM" id="SSF51905">
    <property type="entry name" value="FAD/NAD(P)-binding domain"/>
    <property type="match status" value="1"/>
</dbReference>
<organism evidence="10 11">
    <name type="scientific">Colletotrichum lupini</name>
    <dbReference type="NCBI Taxonomy" id="145971"/>
    <lineage>
        <taxon>Eukaryota</taxon>
        <taxon>Fungi</taxon>
        <taxon>Dikarya</taxon>
        <taxon>Ascomycota</taxon>
        <taxon>Pezizomycotina</taxon>
        <taxon>Sordariomycetes</taxon>
        <taxon>Hypocreomycetidae</taxon>
        <taxon>Glomerellales</taxon>
        <taxon>Glomerellaceae</taxon>
        <taxon>Colletotrichum</taxon>
        <taxon>Colletotrichum acutatum species complex</taxon>
    </lineage>
</organism>
<evidence type="ECO:0000256" key="6">
    <source>
        <dbReference type="PIRSR" id="PIRSR601613-1"/>
    </source>
</evidence>
<feature type="domain" description="Zn(2)-C6 fungal-type" evidence="9">
    <location>
        <begin position="15"/>
        <end position="43"/>
    </location>
</feature>
<dbReference type="AlphaFoldDB" id="A0A9Q8SAX8"/>
<keyword evidence="4" id="KW-0539">Nucleus</keyword>
<name>A0A9Q8SAX8_9PEZI</name>
<dbReference type="SMART" id="SM00066">
    <property type="entry name" value="GAL4"/>
    <property type="match status" value="1"/>
</dbReference>
<dbReference type="PROSITE" id="PS50048">
    <property type="entry name" value="ZN2_CY6_FUNGAL_2"/>
    <property type="match status" value="1"/>
</dbReference>
<accession>A0A9Q8SAX8</accession>
<evidence type="ECO:0000313" key="11">
    <source>
        <dbReference type="Proteomes" id="UP000830671"/>
    </source>
</evidence>
<sequence>MNQPVRNKKEKSRSGCLVCKRRRVKCDEQEPSCQRCIKIGTECPGYKRPVKWSTKYEKTAVPDRSPTNVYRGKTSRPAERDQRLPVLPENPTLLAPTHLEDVPRPIETREFDTVLVSGTLKSIGTIRPFQDCSGEVSALLHYYFSTVCHVLSSFDSLHNPFRSEVPRLFSQSPLLLYCVLSMSAAHLYQNEESKIAVPLELQTKAISYLAGQLPTPPPIDGLEVSIRHESTVGRFVGSNVQDDVLLGTVLLGMTSAWHDVSSTGLVHLHGSRELFKAWMSSSHLNTTNDRRVMGATQVFMISSMVYWEAMSSFIVDQDTDALSYLDVFCHLPCSLKRYPCPWTGVGTATFIYLTKTAALVRRLRALRRSSSGMFQRSDGITQDTSYYSDLLRQATALIKSISALEAPTVSSFTDIGDVFTPLGHLIAMEQCYRLAALLELTRAFPEVVGTHVVQNHDAGLNDDEQEKDRPVERVCNLALRILWIMEGIPVTSGTVSTQLLPLIIAGSVLGLVSRENIAGEGIESLGSSKEVARWRDFVKIRTRWLYQLIRLKPVRHGLLILEEVWARLDNLDAAGCSGDLIQKSQSHHWIDVLQPRLTHENPQTLPGIGISRDGEICVPTRHDVVDNGDSRDRSYHPLYNPLFSFHTMPSTRDGYLWTPCGETIGLSTKAVIKSTLESSITETYDVIVIGSGFAGLIAARNLSRDSGTRVLLLEGRDRIGGRTWTANALGEDFEMGGTWRTNRHQPHVFTEIHRYGLQSNLKTSSGTAAVEHTFYTPQDSRPALVDTLATNIAVQNVADAFFSIDGLSSRELMPYPHDPFRRPALWTKYDHLSAKDRLDQLDVSQRDKDLFDAMISSFGAVPGSECGFTEVLRWYALGGHSMAGTFELAGMYKLGGGGMTSLARAILDDYRGHVVLNAVVEKVEQQGSTVVVSTKNGRRFEAKYCISTTPLNCLSDVSFSPPLSPLRMEAVGAGHINKGSKVHFRLAKPEPGWFSMANGYGTSPWCFAFSDHNGTTYQADSGNFCIGFGYGARHIDTKASAEMITTFRNNIRPKAEVTAYLTHDWANDGLAKGTWSCWGPNSMSKWLRELQRPEGRVHFASADWADGWRGFIDGAIERGTTVGREIEVLLAGDNAIAKLNGAPTDSFKYQCAGFCRFKSHIPKDQEP</sequence>
<evidence type="ECO:0000313" key="10">
    <source>
        <dbReference type="EMBL" id="UQC74059.1"/>
    </source>
</evidence>
<dbReference type="CDD" id="cd00067">
    <property type="entry name" value="GAL4"/>
    <property type="match status" value="1"/>
</dbReference>
<comment type="similarity">
    <text evidence="2 7">Belongs to the flavin monoamine oxidase family.</text>
</comment>
<dbReference type="InterPro" id="IPR021858">
    <property type="entry name" value="Fun_TF"/>
</dbReference>
<keyword evidence="11" id="KW-1185">Reference proteome</keyword>
<evidence type="ECO:0000256" key="7">
    <source>
        <dbReference type="RuleBase" id="RU362067"/>
    </source>
</evidence>
<evidence type="ECO:0000256" key="2">
    <source>
        <dbReference type="ARBA" id="ARBA00005995"/>
    </source>
</evidence>
<evidence type="ECO:0000256" key="8">
    <source>
        <dbReference type="SAM" id="MobiDB-lite"/>
    </source>
</evidence>
<comment type="cofactor">
    <cofactor evidence="1 7">
        <name>FAD</name>
        <dbReference type="ChEBI" id="CHEBI:57692"/>
    </cofactor>
</comment>
<dbReference type="RefSeq" id="XP_049135710.1">
    <property type="nucleotide sequence ID" value="XM_049279753.1"/>
</dbReference>
<dbReference type="InterPro" id="IPR001138">
    <property type="entry name" value="Zn2Cys6_DnaBD"/>
</dbReference>
<protein>
    <recommendedName>
        <fullName evidence="7">Amine oxidase</fullName>
        <ecNumber evidence="7">1.4.3.-</ecNumber>
    </recommendedName>
</protein>
<dbReference type="Pfam" id="PF00172">
    <property type="entry name" value="Zn_clus"/>
    <property type="match status" value="1"/>
</dbReference>
<proteinExistence type="inferred from homology"/>
<gene>
    <name evidence="10" type="ORF">CLUP02_00706</name>
</gene>
<keyword evidence="7" id="KW-0274">FAD</keyword>
<dbReference type="PRINTS" id="PR00757">
    <property type="entry name" value="AMINEOXDASEF"/>
</dbReference>